<feature type="region of interest" description="Disordered" evidence="1">
    <location>
        <begin position="480"/>
        <end position="523"/>
    </location>
</feature>
<dbReference type="AlphaFoldDB" id="A0A0C9X1A8"/>
<keyword evidence="2" id="KW-0472">Membrane</keyword>
<evidence type="ECO:0000313" key="3">
    <source>
        <dbReference type="EMBL" id="KIJ91361.1"/>
    </source>
</evidence>
<feature type="transmembrane region" description="Helical" evidence="2">
    <location>
        <begin position="308"/>
        <end position="330"/>
    </location>
</feature>
<keyword evidence="4" id="KW-1185">Reference proteome</keyword>
<reference evidence="3 4" key="1">
    <citation type="submission" date="2014-04" db="EMBL/GenBank/DDBJ databases">
        <authorList>
            <consortium name="DOE Joint Genome Institute"/>
            <person name="Kuo A."/>
            <person name="Kohler A."/>
            <person name="Nagy L.G."/>
            <person name="Floudas D."/>
            <person name="Copeland A."/>
            <person name="Barry K.W."/>
            <person name="Cichocki N."/>
            <person name="Veneault-Fourrey C."/>
            <person name="LaButti K."/>
            <person name="Lindquist E.A."/>
            <person name="Lipzen A."/>
            <person name="Lundell T."/>
            <person name="Morin E."/>
            <person name="Murat C."/>
            <person name="Sun H."/>
            <person name="Tunlid A."/>
            <person name="Henrissat B."/>
            <person name="Grigoriev I.V."/>
            <person name="Hibbett D.S."/>
            <person name="Martin F."/>
            <person name="Nordberg H.P."/>
            <person name="Cantor M.N."/>
            <person name="Hua S.X."/>
        </authorList>
    </citation>
    <scope>NUCLEOTIDE SEQUENCE [LARGE SCALE GENOMIC DNA]</scope>
    <source>
        <strain evidence="3 4">LaAM-08-1</strain>
    </source>
</reference>
<protein>
    <submittedName>
        <fullName evidence="3">Uncharacterized protein</fullName>
    </submittedName>
</protein>
<feature type="transmembrane region" description="Helical" evidence="2">
    <location>
        <begin position="377"/>
        <end position="392"/>
    </location>
</feature>
<feature type="compositionally biased region" description="Basic and acidic residues" evidence="1">
    <location>
        <begin position="485"/>
        <end position="523"/>
    </location>
</feature>
<feature type="region of interest" description="Disordered" evidence="1">
    <location>
        <begin position="1"/>
        <end position="75"/>
    </location>
</feature>
<organism evidence="3 4">
    <name type="scientific">Laccaria amethystina LaAM-08-1</name>
    <dbReference type="NCBI Taxonomy" id="1095629"/>
    <lineage>
        <taxon>Eukaryota</taxon>
        <taxon>Fungi</taxon>
        <taxon>Dikarya</taxon>
        <taxon>Basidiomycota</taxon>
        <taxon>Agaricomycotina</taxon>
        <taxon>Agaricomycetes</taxon>
        <taxon>Agaricomycetidae</taxon>
        <taxon>Agaricales</taxon>
        <taxon>Agaricineae</taxon>
        <taxon>Hydnangiaceae</taxon>
        <taxon>Laccaria</taxon>
    </lineage>
</organism>
<feature type="transmembrane region" description="Helical" evidence="2">
    <location>
        <begin position="351"/>
        <end position="371"/>
    </location>
</feature>
<feature type="transmembrane region" description="Helical" evidence="2">
    <location>
        <begin position="397"/>
        <end position="413"/>
    </location>
</feature>
<dbReference type="EMBL" id="KN839018">
    <property type="protein sequence ID" value="KIJ91361.1"/>
    <property type="molecule type" value="Genomic_DNA"/>
</dbReference>
<name>A0A0C9X1A8_9AGAR</name>
<feature type="compositionally biased region" description="Low complexity" evidence="1">
    <location>
        <begin position="141"/>
        <end position="158"/>
    </location>
</feature>
<evidence type="ECO:0000256" key="2">
    <source>
        <dbReference type="SAM" id="Phobius"/>
    </source>
</evidence>
<feature type="region of interest" description="Disordered" evidence="1">
    <location>
        <begin position="216"/>
        <end position="255"/>
    </location>
</feature>
<proteinExistence type="predicted"/>
<evidence type="ECO:0000313" key="4">
    <source>
        <dbReference type="Proteomes" id="UP000054477"/>
    </source>
</evidence>
<dbReference type="OrthoDB" id="3062801at2759"/>
<feature type="transmembrane region" description="Helical" evidence="2">
    <location>
        <begin position="277"/>
        <end position="296"/>
    </location>
</feature>
<dbReference type="HOGENOM" id="CLU_520802_0_0_1"/>
<feature type="region of interest" description="Disordered" evidence="1">
    <location>
        <begin position="94"/>
        <end position="158"/>
    </location>
</feature>
<keyword evidence="2" id="KW-0812">Transmembrane</keyword>
<keyword evidence="2" id="KW-1133">Transmembrane helix</keyword>
<reference evidence="4" key="2">
    <citation type="submission" date="2015-01" db="EMBL/GenBank/DDBJ databases">
        <title>Evolutionary Origins and Diversification of the Mycorrhizal Mutualists.</title>
        <authorList>
            <consortium name="DOE Joint Genome Institute"/>
            <consortium name="Mycorrhizal Genomics Consortium"/>
            <person name="Kohler A."/>
            <person name="Kuo A."/>
            <person name="Nagy L.G."/>
            <person name="Floudas D."/>
            <person name="Copeland A."/>
            <person name="Barry K.W."/>
            <person name="Cichocki N."/>
            <person name="Veneault-Fourrey C."/>
            <person name="LaButti K."/>
            <person name="Lindquist E.A."/>
            <person name="Lipzen A."/>
            <person name="Lundell T."/>
            <person name="Morin E."/>
            <person name="Murat C."/>
            <person name="Riley R."/>
            <person name="Ohm R."/>
            <person name="Sun H."/>
            <person name="Tunlid A."/>
            <person name="Henrissat B."/>
            <person name="Grigoriev I.V."/>
            <person name="Hibbett D.S."/>
            <person name="Martin F."/>
        </authorList>
    </citation>
    <scope>NUCLEOTIDE SEQUENCE [LARGE SCALE GENOMIC DNA]</scope>
    <source>
        <strain evidence="4">LaAM-08-1</strain>
    </source>
</reference>
<gene>
    <name evidence="3" type="ORF">K443DRAFT_686120</name>
</gene>
<feature type="transmembrane region" description="Helical" evidence="2">
    <location>
        <begin position="433"/>
        <end position="454"/>
    </location>
</feature>
<sequence>MASTGPTKTQRKHGSFSANNPNFESNLNTPNYVVRDGGLNVGTNSASDADGGRSPSGGMPEQKVSFDGDPGSLYTMGTVDQAVSLRGRDPITALCTSASPSDRHGLNPQRGSADFDLPNIDFDLETAAGPSPGAISDPGTSNSNSSNSSSNGPYNSGNLTKSINDTSIKSFCEAAGLFVSDTLPRQVYHNLLLLRLPAMYSSRVARMAGLEFNSQGRGEGRGGVGVDSASGTPFHGGSGERVYPPGHQGPPGVSGAAPNGFDSWEAFIDSLLREWKTLNVVSAVLTSTILAILQIPEASDDPITRSTALLSFICSLMSLSYGYIYIVRFGTMRSMYRASGWAEEVGRTNTAIWWNVWVLLAMPAVWMSWYYLPLPSLLSYSLTLTLSFFPFLPHRSMLLFLASILAFVWRTGLGNDPSSRAPLSTTAVLGPRVAITGVLGLGLAYLAMIVRTLIRYDREWGEMKRDEEMRIGTILDAISVQGGEPGERGRERRERDGDRGSTYRDRMSTRRRGGGADRHLDKA</sequence>
<evidence type="ECO:0000256" key="1">
    <source>
        <dbReference type="SAM" id="MobiDB-lite"/>
    </source>
</evidence>
<dbReference type="STRING" id="1095629.A0A0C9X1A8"/>
<feature type="compositionally biased region" description="Polar residues" evidence="1">
    <location>
        <begin position="16"/>
        <end position="31"/>
    </location>
</feature>
<dbReference type="Proteomes" id="UP000054477">
    <property type="component" value="Unassembled WGS sequence"/>
</dbReference>
<accession>A0A0C9X1A8</accession>